<keyword evidence="7" id="KW-0812">Transmembrane</keyword>
<dbReference type="OrthoDB" id="2677468at2"/>
<evidence type="ECO:0000313" key="10">
    <source>
        <dbReference type="Proteomes" id="UP000298484"/>
    </source>
</evidence>
<dbReference type="Proteomes" id="UP000298484">
    <property type="component" value="Unassembled WGS sequence"/>
</dbReference>
<evidence type="ECO:0000256" key="4">
    <source>
        <dbReference type="ARBA" id="ARBA00023110"/>
    </source>
</evidence>
<evidence type="ECO:0000256" key="5">
    <source>
        <dbReference type="ARBA" id="ARBA00023235"/>
    </source>
</evidence>
<dbReference type="Gene3D" id="3.10.50.40">
    <property type="match status" value="1"/>
</dbReference>
<dbReference type="Pfam" id="PF13145">
    <property type="entry name" value="Rotamase_2"/>
    <property type="match status" value="1"/>
</dbReference>
<dbReference type="Gene3D" id="1.10.4030.10">
    <property type="entry name" value="Porin chaperone SurA, peptide-binding domain"/>
    <property type="match status" value="1"/>
</dbReference>
<evidence type="ECO:0000313" key="9">
    <source>
        <dbReference type="EMBL" id="TFJ92980.1"/>
    </source>
</evidence>
<evidence type="ECO:0000259" key="8">
    <source>
        <dbReference type="PROSITE" id="PS50198"/>
    </source>
</evidence>
<feature type="domain" description="PpiC" evidence="8">
    <location>
        <begin position="162"/>
        <end position="254"/>
    </location>
</feature>
<sequence length="305" mass="35537">MNRKLLWGMIVVLLVTNIVTLMFWNRVGTSVPLDHSDRQINQKDPVASAGDESVSFEEWMLSLRENFGKEQLKNMINHQVVQQLAKENNVTIDDKIIAREIARLTTMQDVMTAEETKRKEEKWREDILYRFRLEALLTADTNIPEEKVRTYYEEYGDQYDFHASTQISHIVVPDMETANQVITDLENGASFSLLAQEYSIDEETNRNGGYLGFLVHTSQFWPDGYLDKVADMEERTYSEPFRTDAGVAIVYLHRELPSITFNYEEIKPYVERELAMDQLDQSLSAESLWDETNVEWIYETGNTFD</sequence>
<dbReference type="InterPro" id="IPR023058">
    <property type="entry name" value="PPIase_PpiC_CS"/>
</dbReference>
<keyword evidence="7" id="KW-0472">Membrane</keyword>
<dbReference type="PANTHER" id="PTHR47245">
    <property type="entry name" value="PEPTIDYLPROLYL ISOMERASE"/>
    <property type="match status" value="1"/>
</dbReference>
<evidence type="ECO:0000256" key="7">
    <source>
        <dbReference type="SAM" id="Phobius"/>
    </source>
</evidence>
<feature type="transmembrane region" description="Helical" evidence="7">
    <location>
        <begin position="5"/>
        <end position="24"/>
    </location>
</feature>
<dbReference type="InterPro" id="IPR050245">
    <property type="entry name" value="PrsA_foldase"/>
</dbReference>
<dbReference type="RefSeq" id="WP_135109894.1">
    <property type="nucleotide sequence ID" value="NZ_SRHY01000012.1"/>
</dbReference>
<protein>
    <recommendedName>
        <fullName evidence="2">peptidylprolyl isomerase</fullName>
        <ecNumber evidence="2">5.2.1.8</ecNumber>
    </recommendedName>
</protein>
<evidence type="ECO:0000256" key="1">
    <source>
        <dbReference type="ARBA" id="ARBA00000971"/>
    </source>
</evidence>
<dbReference type="InterPro" id="IPR000297">
    <property type="entry name" value="PPIase_PpiC"/>
</dbReference>
<dbReference type="AlphaFoldDB" id="A0A4Y9ADG1"/>
<dbReference type="EC" id="5.2.1.8" evidence="2"/>
<keyword evidence="7" id="KW-1133">Transmembrane helix</keyword>
<accession>A0A4Y9ADG1</accession>
<dbReference type="SUPFAM" id="SSF54534">
    <property type="entry name" value="FKBP-like"/>
    <property type="match status" value="1"/>
</dbReference>
<evidence type="ECO:0000256" key="6">
    <source>
        <dbReference type="PROSITE-ProRule" id="PRU00278"/>
    </source>
</evidence>
<dbReference type="InterPro" id="IPR027304">
    <property type="entry name" value="Trigger_fact/SurA_dom_sf"/>
</dbReference>
<dbReference type="PROSITE" id="PS01096">
    <property type="entry name" value="PPIC_PPIASE_1"/>
    <property type="match status" value="1"/>
</dbReference>
<keyword evidence="10" id="KW-1185">Reference proteome</keyword>
<organism evidence="9 10">
    <name type="scientific">Lentibacillus salicampi</name>
    <dbReference type="NCBI Taxonomy" id="175306"/>
    <lineage>
        <taxon>Bacteria</taxon>
        <taxon>Bacillati</taxon>
        <taxon>Bacillota</taxon>
        <taxon>Bacilli</taxon>
        <taxon>Bacillales</taxon>
        <taxon>Bacillaceae</taxon>
        <taxon>Lentibacillus</taxon>
    </lineage>
</organism>
<dbReference type="EMBL" id="SRHY01000012">
    <property type="protein sequence ID" value="TFJ92980.1"/>
    <property type="molecule type" value="Genomic_DNA"/>
</dbReference>
<evidence type="ECO:0000256" key="2">
    <source>
        <dbReference type="ARBA" id="ARBA00013194"/>
    </source>
</evidence>
<keyword evidence="4 6" id="KW-0697">Rotamase</keyword>
<keyword evidence="5 6" id="KW-0413">Isomerase</keyword>
<keyword evidence="3" id="KW-0732">Signal</keyword>
<proteinExistence type="predicted"/>
<evidence type="ECO:0000256" key="3">
    <source>
        <dbReference type="ARBA" id="ARBA00022729"/>
    </source>
</evidence>
<comment type="catalytic activity">
    <reaction evidence="1">
        <text>[protein]-peptidylproline (omega=180) = [protein]-peptidylproline (omega=0)</text>
        <dbReference type="Rhea" id="RHEA:16237"/>
        <dbReference type="Rhea" id="RHEA-COMP:10747"/>
        <dbReference type="Rhea" id="RHEA-COMP:10748"/>
        <dbReference type="ChEBI" id="CHEBI:83833"/>
        <dbReference type="ChEBI" id="CHEBI:83834"/>
        <dbReference type="EC" id="5.2.1.8"/>
    </reaction>
</comment>
<dbReference type="InterPro" id="IPR046357">
    <property type="entry name" value="PPIase_dom_sf"/>
</dbReference>
<dbReference type="SUPFAM" id="SSF109998">
    <property type="entry name" value="Triger factor/SurA peptide-binding domain-like"/>
    <property type="match status" value="1"/>
</dbReference>
<dbReference type="GO" id="GO:0003755">
    <property type="term" value="F:peptidyl-prolyl cis-trans isomerase activity"/>
    <property type="evidence" value="ECO:0007669"/>
    <property type="project" value="UniProtKB-KW"/>
</dbReference>
<gene>
    <name evidence="9" type="ORF">E4U82_09125</name>
</gene>
<dbReference type="PANTHER" id="PTHR47245:SF1">
    <property type="entry name" value="FOLDASE PROTEIN PRSA"/>
    <property type="match status" value="1"/>
</dbReference>
<reference evidence="9 10" key="1">
    <citation type="submission" date="2019-03" db="EMBL/GenBank/DDBJ databases">
        <title>Genome sequence of Lentibacillus salicampi ATCC BAA-719.</title>
        <authorList>
            <person name="Maclea K.S."/>
            <person name="Simoes Junior M."/>
        </authorList>
    </citation>
    <scope>NUCLEOTIDE SEQUENCE [LARGE SCALE GENOMIC DNA]</scope>
    <source>
        <strain evidence="9 10">ATCC BAA-719</strain>
    </source>
</reference>
<name>A0A4Y9ADG1_9BACI</name>
<dbReference type="PROSITE" id="PS50198">
    <property type="entry name" value="PPIC_PPIASE_2"/>
    <property type="match status" value="1"/>
</dbReference>
<comment type="caution">
    <text evidence="9">The sequence shown here is derived from an EMBL/GenBank/DDBJ whole genome shotgun (WGS) entry which is preliminary data.</text>
</comment>